<feature type="transmembrane region" description="Helical" evidence="1">
    <location>
        <begin position="223"/>
        <end position="243"/>
    </location>
</feature>
<accession>A0AAN1XWA7</accession>
<keyword evidence="3" id="KW-1185">Reference proteome</keyword>
<feature type="transmembrane region" description="Helical" evidence="1">
    <location>
        <begin position="36"/>
        <end position="55"/>
    </location>
</feature>
<organism evidence="2 3">
    <name type="scientific">Vulcanimicrobium alpinum</name>
    <dbReference type="NCBI Taxonomy" id="3016050"/>
    <lineage>
        <taxon>Bacteria</taxon>
        <taxon>Bacillati</taxon>
        <taxon>Vulcanimicrobiota</taxon>
        <taxon>Vulcanimicrobiia</taxon>
        <taxon>Vulcanimicrobiales</taxon>
        <taxon>Vulcanimicrobiaceae</taxon>
        <taxon>Vulcanimicrobium</taxon>
    </lineage>
</organism>
<evidence type="ECO:0000313" key="3">
    <source>
        <dbReference type="Proteomes" id="UP001317532"/>
    </source>
</evidence>
<dbReference type="AlphaFoldDB" id="A0AAN1XWA7"/>
<feature type="transmembrane region" description="Helical" evidence="1">
    <location>
        <begin position="194"/>
        <end position="217"/>
    </location>
</feature>
<keyword evidence="1" id="KW-0472">Membrane</keyword>
<gene>
    <name evidence="2" type="ORF">WPS_07430</name>
</gene>
<proteinExistence type="predicted"/>
<protein>
    <recommendedName>
        <fullName evidence="4">Yip1 domain-containing protein</fullName>
    </recommendedName>
</protein>
<dbReference type="EMBL" id="AP025523">
    <property type="protein sequence ID" value="BDE05467.1"/>
    <property type="molecule type" value="Genomic_DNA"/>
</dbReference>
<keyword evidence="1" id="KW-0812">Transmembrane</keyword>
<dbReference type="KEGG" id="vab:WPS_07430"/>
<evidence type="ECO:0000313" key="2">
    <source>
        <dbReference type="EMBL" id="BDE05467.1"/>
    </source>
</evidence>
<dbReference type="RefSeq" id="WP_317996504.1">
    <property type="nucleotide sequence ID" value="NZ_AP025523.1"/>
</dbReference>
<dbReference type="Proteomes" id="UP001317532">
    <property type="component" value="Chromosome"/>
</dbReference>
<feature type="transmembrane region" description="Helical" evidence="1">
    <location>
        <begin position="137"/>
        <end position="161"/>
    </location>
</feature>
<reference evidence="2 3" key="1">
    <citation type="journal article" date="2022" name="ISME Commun">
        <title>Vulcanimicrobium alpinus gen. nov. sp. nov., the first cultivated representative of the candidate phylum 'Eremiobacterota', is a metabolically versatile aerobic anoxygenic phototroph.</title>
        <authorList>
            <person name="Yabe S."/>
            <person name="Muto K."/>
            <person name="Abe K."/>
            <person name="Yokota A."/>
            <person name="Staudigel H."/>
            <person name="Tebo B.M."/>
        </authorList>
    </citation>
    <scope>NUCLEOTIDE SEQUENCE [LARGE SCALE GENOMIC DNA]</scope>
    <source>
        <strain evidence="2 3">WC8-2</strain>
    </source>
</reference>
<sequence length="245" mass="25314">MTIPSAAEQRGSSLHNVVDIVIAPSAAFERIRLVPAWGWAYLVASLLGIAGFLLMQPAFMHALETSGPALYAANPAVAKLPPDQQAKAIEQTMSFARLSVKLQWIGFPIGLLISGLITAVLALFAKAVGKGEGSFRHFFALAITLGVVTGLGLVITGLICVMRGAASFDSLGSVTRAMPSLALLAPSAPNKAQAFLAAFSIVTLSVTTLQAYGLVAIARISPAIAWAFSIAGLVISAGLAALFTP</sequence>
<evidence type="ECO:0008006" key="4">
    <source>
        <dbReference type="Google" id="ProtNLM"/>
    </source>
</evidence>
<evidence type="ECO:0000256" key="1">
    <source>
        <dbReference type="SAM" id="Phobius"/>
    </source>
</evidence>
<feature type="transmembrane region" description="Helical" evidence="1">
    <location>
        <begin position="104"/>
        <end position="125"/>
    </location>
</feature>
<name>A0AAN1XWA7_UNVUL</name>
<keyword evidence="1" id="KW-1133">Transmembrane helix</keyword>